<evidence type="ECO:0000313" key="2">
    <source>
        <dbReference type="EMBL" id="KAK4547889.1"/>
    </source>
</evidence>
<gene>
    <name evidence="2" type="ORF">LTR36_010608</name>
</gene>
<accession>A0AAV9JQI6</accession>
<dbReference type="AlphaFoldDB" id="A0AAV9JQI6"/>
<evidence type="ECO:0000256" key="1">
    <source>
        <dbReference type="SAM" id="MobiDB-lite"/>
    </source>
</evidence>
<proteinExistence type="predicted"/>
<sequence>MAVTIHANGEEVKDQYWLLKSYRHLQSTVRGGDGKEQVFQKVNAVPCNLGDYQTSAQLHKRLLEWGGYRKIMATEQIHGRRVNDEVELFGMDSDGTETPNLREGMEKMGLTVRSWAPEGMKSKFPSRRRVFGQETSFLDKCRKTMHEAVVSYEIETDEPIPYALLADSGTEAKHGKHLLVVIVDAGYYQAVHANAEQTITANGCPYKVIGFYHDRKTHFIKDEVAKSFFTKNGEHVDLQFYNHTKRLADEAAEAVKQEKRAAKKHRRQQTAASSITMMSSGGVDTVQKDGGEDAEARAEAKREKERAKKKAYQARRRAKQAEAEQAITLAREVDRKAHVEEESDQVGLGLWHVVNFAGLTIMQSLGRRDSAGEVVSETSDDTEDKYELLGVEDSSSSEGADASPVDSKGLTVIKVDDRESGRRAVAEAKGPVLVMAQEDVDIEPGEYNTGFRFRGLKR</sequence>
<reference evidence="2 3" key="1">
    <citation type="submission" date="2021-11" db="EMBL/GenBank/DDBJ databases">
        <title>Black yeast isolated from Biological Soil Crust.</title>
        <authorList>
            <person name="Kurbessoian T."/>
        </authorList>
    </citation>
    <scope>NUCLEOTIDE SEQUENCE [LARGE SCALE GENOMIC DNA]</scope>
    <source>
        <strain evidence="2 3">CCFEE 5522</strain>
    </source>
</reference>
<keyword evidence="3" id="KW-1185">Reference proteome</keyword>
<feature type="compositionally biased region" description="Polar residues" evidence="1">
    <location>
        <begin position="269"/>
        <end position="279"/>
    </location>
</feature>
<feature type="region of interest" description="Disordered" evidence="1">
    <location>
        <begin position="257"/>
        <end position="306"/>
    </location>
</feature>
<feature type="compositionally biased region" description="Basic and acidic residues" evidence="1">
    <location>
        <begin position="286"/>
        <end position="306"/>
    </location>
</feature>
<protein>
    <submittedName>
        <fullName evidence="2">Uncharacterized protein</fullName>
    </submittedName>
</protein>
<dbReference type="Proteomes" id="UP001324427">
    <property type="component" value="Unassembled WGS sequence"/>
</dbReference>
<comment type="caution">
    <text evidence="2">The sequence shown here is derived from an EMBL/GenBank/DDBJ whole genome shotgun (WGS) entry which is preliminary data.</text>
</comment>
<evidence type="ECO:0000313" key="3">
    <source>
        <dbReference type="Proteomes" id="UP001324427"/>
    </source>
</evidence>
<name>A0AAV9JQI6_9PEZI</name>
<organism evidence="2 3">
    <name type="scientific">Oleoguttula mirabilis</name>
    <dbReference type="NCBI Taxonomy" id="1507867"/>
    <lineage>
        <taxon>Eukaryota</taxon>
        <taxon>Fungi</taxon>
        <taxon>Dikarya</taxon>
        <taxon>Ascomycota</taxon>
        <taxon>Pezizomycotina</taxon>
        <taxon>Dothideomycetes</taxon>
        <taxon>Dothideomycetidae</taxon>
        <taxon>Mycosphaerellales</taxon>
        <taxon>Teratosphaeriaceae</taxon>
        <taxon>Oleoguttula</taxon>
    </lineage>
</organism>
<dbReference type="EMBL" id="JAVFHQ010000009">
    <property type="protein sequence ID" value="KAK4547889.1"/>
    <property type="molecule type" value="Genomic_DNA"/>
</dbReference>